<protein>
    <recommendedName>
        <fullName evidence="4">Secreted protein</fullName>
    </recommendedName>
</protein>
<sequence length="72" mass="7867">MSMALSLCAIPWTGSATTSSVEVEIIARPSPLRHVQTSVFQLLSYSIAHLIYYKHLNACIWCNLLGSTGNIS</sequence>
<dbReference type="EMBL" id="CM016558">
    <property type="protein sequence ID" value="TKW07294.1"/>
    <property type="molecule type" value="Genomic_DNA"/>
</dbReference>
<dbReference type="Gramene" id="TKW07294">
    <property type="protein sequence ID" value="TKW07294"/>
    <property type="gene ID" value="SEVIR_7G296603v2"/>
</dbReference>
<keyword evidence="1" id="KW-0732">Signal</keyword>
<evidence type="ECO:0000313" key="3">
    <source>
        <dbReference type="Proteomes" id="UP000298652"/>
    </source>
</evidence>
<proteinExistence type="predicted"/>
<gene>
    <name evidence="2" type="ORF">SEVIR_7G296603v2</name>
</gene>
<evidence type="ECO:0000256" key="1">
    <source>
        <dbReference type="SAM" id="SignalP"/>
    </source>
</evidence>
<name>A0A4U6TZZ6_SETVI</name>
<feature type="chain" id="PRO_5020924156" description="Secreted protein" evidence="1">
    <location>
        <begin position="17"/>
        <end position="72"/>
    </location>
</feature>
<evidence type="ECO:0008006" key="4">
    <source>
        <dbReference type="Google" id="ProtNLM"/>
    </source>
</evidence>
<dbReference type="Proteomes" id="UP000298652">
    <property type="component" value="Chromosome 7"/>
</dbReference>
<dbReference type="AlphaFoldDB" id="A0A4U6TZZ6"/>
<reference evidence="2" key="1">
    <citation type="submission" date="2019-03" db="EMBL/GenBank/DDBJ databases">
        <title>WGS assembly of Setaria viridis.</title>
        <authorList>
            <person name="Huang P."/>
            <person name="Jenkins J."/>
            <person name="Grimwood J."/>
            <person name="Barry K."/>
            <person name="Healey A."/>
            <person name="Mamidi S."/>
            <person name="Sreedasyam A."/>
            <person name="Shu S."/>
            <person name="Feldman M."/>
            <person name="Wu J."/>
            <person name="Yu Y."/>
            <person name="Chen C."/>
            <person name="Johnson J."/>
            <person name="Rokhsar D."/>
            <person name="Baxter I."/>
            <person name="Schmutz J."/>
            <person name="Brutnell T."/>
            <person name="Kellogg E."/>
        </authorList>
    </citation>
    <scope>NUCLEOTIDE SEQUENCE [LARGE SCALE GENOMIC DNA]</scope>
</reference>
<accession>A0A4U6TZZ6</accession>
<feature type="signal peptide" evidence="1">
    <location>
        <begin position="1"/>
        <end position="16"/>
    </location>
</feature>
<organism evidence="2 3">
    <name type="scientific">Setaria viridis</name>
    <name type="common">Green bristlegrass</name>
    <name type="synonym">Setaria italica subsp. viridis</name>
    <dbReference type="NCBI Taxonomy" id="4556"/>
    <lineage>
        <taxon>Eukaryota</taxon>
        <taxon>Viridiplantae</taxon>
        <taxon>Streptophyta</taxon>
        <taxon>Embryophyta</taxon>
        <taxon>Tracheophyta</taxon>
        <taxon>Spermatophyta</taxon>
        <taxon>Magnoliopsida</taxon>
        <taxon>Liliopsida</taxon>
        <taxon>Poales</taxon>
        <taxon>Poaceae</taxon>
        <taxon>PACMAD clade</taxon>
        <taxon>Panicoideae</taxon>
        <taxon>Panicodae</taxon>
        <taxon>Paniceae</taxon>
        <taxon>Cenchrinae</taxon>
        <taxon>Setaria</taxon>
    </lineage>
</organism>
<keyword evidence="3" id="KW-1185">Reference proteome</keyword>
<evidence type="ECO:0000313" key="2">
    <source>
        <dbReference type="EMBL" id="TKW07294.1"/>
    </source>
</evidence>